<proteinExistence type="predicted"/>
<dbReference type="EMBL" id="PQCO01000179">
    <property type="protein sequence ID" value="PUE02484.1"/>
    <property type="molecule type" value="Genomic_DNA"/>
</dbReference>
<gene>
    <name evidence="1" type="ORF">C3L24_06075</name>
</gene>
<dbReference type="AlphaFoldDB" id="A0A657PVD2"/>
<protein>
    <submittedName>
        <fullName evidence="1">Uncharacterized protein</fullName>
    </submittedName>
</protein>
<reference evidence="1 2" key="1">
    <citation type="submission" date="2018-01" db="EMBL/GenBank/DDBJ databases">
        <title>Novel co-symbiosis in the lucinid bivalve Phacoides pectinatus.</title>
        <authorList>
            <person name="Lim S.J."/>
            <person name="Davis B.G."/>
            <person name="Gill D.E."/>
            <person name="Engel A.S."/>
            <person name="Anderson L.C."/>
            <person name="Campbell B.J."/>
        </authorList>
    </citation>
    <scope>NUCLEOTIDE SEQUENCE [LARGE SCALE GENOMIC DNA]</scope>
    <source>
        <strain evidence="1">N3_P5</strain>
    </source>
</reference>
<organism evidence="1 2">
    <name type="scientific">Candidatus Sedimenticola endophacoides</name>
    <dbReference type="NCBI Taxonomy" id="2548426"/>
    <lineage>
        <taxon>Bacteria</taxon>
        <taxon>Pseudomonadati</taxon>
        <taxon>Pseudomonadota</taxon>
        <taxon>Gammaproteobacteria</taxon>
        <taxon>Chromatiales</taxon>
        <taxon>Sedimenticolaceae</taxon>
        <taxon>Sedimenticola</taxon>
    </lineage>
</organism>
<accession>A0A657PVD2</accession>
<name>A0A657PVD2_9GAMM</name>
<evidence type="ECO:0000313" key="2">
    <source>
        <dbReference type="Proteomes" id="UP000250928"/>
    </source>
</evidence>
<sequence>MQLIESAKAWNSEAFESVLKREVAALGKARLPLQQGLAHSSYALDDNLRIVLLDRSQRGRTVRLRLGAFYSGIIAGCNCADDPSPPDEITEYCEMQMELDLDSGDACIALRED</sequence>
<comment type="caution">
    <text evidence="1">The sequence shown here is derived from an EMBL/GenBank/DDBJ whole genome shotgun (WGS) entry which is preliminary data.</text>
</comment>
<evidence type="ECO:0000313" key="1">
    <source>
        <dbReference type="EMBL" id="PUE02484.1"/>
    </source>
</evidence>
<dbReference type="Proteomes" id="UP000250928">
    <property type="component" value="Unassembled WGS sequence"/>
</dbReference>